<sequence>MENGKVIAVLKNRRLQLSTSLFLVNELLGKRETFFRCHKSYIVNLSKIEKISRYHNKTYNIQFGGIKEQAYITEANLRILKERFLAL</sequence>
<dbReference type="Gene3D" id="2.40.50.1020">
    <property type="entry name" value="LytTr DNA-binding domain"/>
    <property type="match status" value="1"/>
</dbReference>
<evidence type="ECO:0000259" key="1">
    <source>
        <dbReference type="PROSITE" id="PS50930"/>
    </source>
</evidence>
<dbReference type="Pfam" id="PF04397">
    <property type="entry name" value="LytTR"/>
    <property type="match status" value="1"/>
</dbReference>
<evidence type="ECO:0000313" key="2">
    <source>
        <dbReference type="EMBL" id="MPN05257.1"/>
    </source>
</evidence>
<dbReference type="SMART" id="SM00850">
    <property type="entry name" value="LytTR"/>
    <property type="match status" value="1"/>
</dbReference>
<comment type="caution">
    <text evidence="2">The sequence shown here is derived from an EMBL/GenBank/DDBJ whole genome shotgun (WGS) entry which is preliminary data.</text>
</comment>
<dbReference type="GO" id="GO:0000156">
    <property type="term" value="F:phosphorelay response regulator activity"/>
    <property type="evidence" value="ECO:0007669"/>
    <property type="project" value="InterPro"/>
</dbReference>
<organism evidence="2">
    <name type="scientific">bioreactor metagenome</name>
    <dbReference type="NCBI Taxonomy" id="1076179"/>
    <lineage>
        <taxon>unclassified sequences</taxon>
        <taxon>metagenomes</taxon>
        <taxon>ecological metagenomes</taxon>
    </lineage>
</organism>
<name>A0A645ETT5_9ZZZZ</name>
<dbReference type="InterPro" id="IPR046947">
    <property type="entry name" value="LytR-like"/>
</dbReference>
<dbReference type="InterPro" id="IPR007492">
    <property type="entry name" value="LytTR_DNA-bd_dom"/>
</dbReference>
<gene>
    <name evidence="2" type="ORF">SDC9_152507</name>
</gene>
<reference evidence="2" key="1">
    <citation type="submission" date="2019-08" db="EMBL/GenBank/DDBJ databases">
        <authorList>
            <person name="Kucharzyk K."/>
            <person name="Murdoch R.W."/>
            <person name="Higgins S."/>
            <person name="Loffler F."/>
        </authorList>
    </citation>
    <scope>NUCLEOTIDE SEQUENCE</scope>
</reference>
<dbReference type="AlphaFoldDB" id="A0A645ETT5"/>
<feature type="domain" description="HTH LytTR-type" evidence="1">
    <location>
        <begin position="1"/>
        <end position="86"/>
    </location>
</feature>
<accession>A0A645ETT5</accession>
<dbReference type="GO" id="GO:0003677">
    <property type="term" value="F:DNA binding"/>
    <property type="evidence" value="ECO:0007669"/>
    <property type="project" value="InterPro"/>
</dbReference>
<proteinExistence type="predicted"/>
<dbReference type="PROSITE" id="PS50930">
    <property type="entry name" value="HTH_LYTTR"/>
    <property type="match status" value="1"/>
</dbReference>
<dbReference type="PANTHER" id="PTHR37299:SF1">
    <property type="entry name" value="STAGE 0 SPORULATION PROTEIN A HOMOLOG"/>
    <property type="match status" value="1"/>
</dbReference>
<protein>
    <recommendedName>
        <fullName evidence="1">HTH LytTR-type domain-containing protein</fullName>
    </recommendedName>
</protein>
<dbReference type="EMBL" id="VSSQ01051169">
    <property type="protein sequence ID" value="MPN05257.1"/>
    <property type="molecule type" value="Genomic_DNA"/>
</dbReference>
<dbReference type="PANTHER" id="PTHR37299">
    <property type="entry name" value="TRANSCRIPTIONAL REGULATOR-RELATED"/>
    <property type="match status" value="1"/>
</dbReference>